<name>W7THG5_9STRA</name>
<dbReference type="SUPFAM" id="SSF55729">
    <property type="entry name" value="Acyl-CoA N-acyltransferases (Nat)"/>
    <property type="match status" value="1"/>
</dbReference>
<feature type="domain" description="N-acetyltransferase" evidence="3">
    <location>
        <begin position="118"/>
        <end position="302"/>
    </location>
</feature>
<dbReference type="Pfam" id="PF00583">
    <property type="entry name" value="Acetyltransf_1"/>
    <property type="match status" value="1"/>
</dbReference>
<keyword evidence="1" id="KW-0808">Transferase</keyword>
<dbReference type="GO" id="GO:0016747">
    <property type="term" value="F:acyltransferase activity, transferring groups other than amino-acyl groups"/>
    <property type="evidence" value="ECO:0007669"/>
    <property type="project" value="InterPro"/>
</dbReference>
<organism evidence="4 5">
    <name type="scientific">Nannochloropsis gaditana</name>
    <dbReference type="NCBI Taxonomy" id="72520"/>
    <lineage>
        <taxon>Eukaryota</taxon>
        <taxon>Sar</taxon>
        <taxon>Stramenopiles</taxon>
        <taxon>Ochrophyta</taxon>
        <taxon>Eustigmatophyceae</taxon>
        <taxon>Eustigmatales</taxon>
        <taxon>Monodopsidaceae</taxon>
        <taxon>Nannochloropsis</taxon>
    </lineage>
</organism>
<reference evidence="4 5" key="1">
    <citation type="journal article" date="2014" name="Mol. Plant">
        <title>Chromosome Scale Genome Assembly and Transcriptome Profiling of Nannochloropsis gaditana in Nitrogen Depletion.</title>
        <authorList>
            <person name="Corteggiani Carpinelli E."/>
            <person name="Telatin A."/>
            <person name="Vitulo N."/>
            <person name="Forcato C."/>
            <person name="D'Angelo M."/>
            <person name="Schiavon R."/>
            <person name="Vezzi A."/>
            <person name="Giacometti G.M."/>
            <person name="Morosinotto T."/>
            <person name="Valle G."/>
        </authorList>
    </citation>
    <scope>NUCLEOTIDE SEQUENCE [LARGE SCALE GENOMIC DNA]</scope>
    <source>
        <strain evidence="4 5">B-31</strain>
    </source>
</reference>
<dbReference type="InterPro" id="IPR050680">
    <property type="entry name" value="YpeA/RimI_acetyltransf"/>
</dbReference>
<dbReference type="AlphaFoldDB" id="W7THG5"/>
<dbReference type="CDD" id="cd04301">
    <property type="entry name" value="NAT_SF"/>
    <property type="match status" value="1"/>
</dbReference>
<dbReference type="PANTHER" id="PTHR43420">
    <property type="entry name" value="ACETYLTRANSFERASE"/>
    <property type="match status" value="1"/>
</dbReference>
<keyword evidence="2" id="KW-0012">Acyltransferase</keyword>
<sequence length="302" mass="33256">MFRNHSCDSSCRITGEMGWKSEENGSKRQRRRNGAVDFKLPSLILLLPVLQLLPLVASLQLQHSTCLRSSLTAIYSASSRGCRASSSTSIKSGSLNIFPAAVTSSAPNLSLPRTLSQIEIRRATVRDFPAIASTRKTIIFVPKQGGGNGAGVVRRALENASSQEEREMLSKIPYLVTGQAIAFIAIGKPKISLGGSGSSRVIGTVDVFERDREGPSLPRRLFLKNMIVDPDFRRQGLARRLLARTEDHAREVGIKEIHLEVLANNEAAKALYEEQGFEYTRGPLDSLWRLLKIGKVTMTKRL</sequence>
<gene>
    <name evidence="4" type="ORF">Naga_100032g17</name>
</gene>
<evidence type="ECO:0000259" key="3">
    <source>
        <dbReference type="PROSITE" id="PS51186"/>
    </source>
</evidence>
<dbReference type="InterPro" id="IPR000182">
    <property type="entry name" value="GNAT_dom"/>
</dbReference>
<dbReference type="EMBL" id="AZIL01000931">
    <property type="protein sequence ID" value="EWM25517.1"/>
    <property type="molecule type" value="Genomic_DNA"/>
</dbReference>
<evidence type="ECO:0000313" key="5">
    <source>
        <dbReference type="Proteomes" id="UP000019335"/>
    </source>
</evidence>
<protein>
    <submittedName>
        <fullName evidence="4">Gnat family</fullName>
    </submittedName>
</protein>
<dbReference type="Proteomes" id="UP000019335">
    <property type="component" value="Chromosome 11"/>
</dbReference>
<dbReference type="PANTHER" id="PTHR43420:SF44">
    <property type="entry name" value="ACETYLTRANSFERASE YPEA"/>
    <property type="match status" value="1"/>
</dbReference>
<dbReference type="PROSITE" id="PS51186">
    <property type="entry name" value="GNAT"/>
    <property type="match status" value="1"/>
</dbReference>
<evidence type="ECO:0000256" key="1">
    <source>
        <dbReference type="ARBA" id="ARBA00022679"/>
    </source>
</evidence>
<keyword evidence="5" id="KW-1185">Reference proteome</keyword>
<dbReference type="Gene3D" id="3.40.630.30">
    <property type="match status" value="1"/>
</dbReference>
<accession>W7THG5</accession>
<evidence type="ECO:0000313" key="4">
    <source>
        <dbReference type="EMBL" id="EWM25517.1"/>
    </source>
</evidence>
<evidence type="ECO:0000256" key="2">
    <source>
        <dbReference type="ARBA" id="ARBA00023315"/>
    </source>
</evidence>
<proteinExistence type="predicted"/>
<dbReference type="InterPro" id="IPR016181">
    <property type="entry name" value="Acyl_CoA_acyltransferase"/>
</dbReference>
<dbReference type="OrthoDB" id="41532at2759"/>
<comment type="caution">
    <text evidence="4">The sequence shown here is derived from an EMBL/GenBank/DDBJ whole genome shotgun (WGS) entry which is preliminary data.</text>
</comment>